<evidence type="ECO:0000313" key="2">
    <source>
        <dbReference type="Proteomes" id="UP000297280"/>
    </source>
</evidence>
<reference evidence="1 2" key="1">
    <citation type="submission" date="2017-12" db="EMBL/GenBank/DDBJ databases">
        <title>Comparative genomics of Botrytis spp.</title>
        <authorList>
            <person name="Valero-Jimenez C.A."/>
            <person name="Tapia P."/>
            <person name="Veloso J."/>
            <person name="Silva-Moreno E."/>
            <person name="Staats M."/>
            <person name="Valdes J.H."/>
            <person name="Van Kan J.A.L."/>
        </authorList>
    </citation>
    <scope>NUCLEOTIDE SEQUENCE [LARGE SCALE GENOMIC DNA]</scope>
    <source>
        <strain evidence="1 2">MUCL3349</strain>
    </source>
</reference>
<evidence type="ECO:0000313" key="1">
    <source>
        <dbReference type="EMBL" id="TGO83347.1"/>
    </source>
</evidence>
<accession>A0A4Z1KB89</accession>
<sequence>MTGPGDMLPQSLESLSFQPFSGCSTVITDILVMMRRHTRPMVLRKHNDSAIETLFNPLLGSYSHNSATLNLIMSQYNIPHSNTAPYVNNQNVLPRPIDPTSAKAERARKAEQDRKRINSIIPRCGPPPEFLPRDAFERFPEGWWKCTYAGCCVGVHDLGERYCPILASEGEYLPDGRQEAKRDPIELQEGWWCCPNKKCNIRARRPLYEEKRKCKCEDNYGRDALIREREKLGLVSSTVENVEGWAAQLPVLLTEEEIDIMERGLEPGLEYAYEIQEPMSSGPVKLLSLRLPKRLGTWELTLGDKPSSSK</sequence>
<dbReference type="EMBL" id="PQXO01000660">
    <property type="protein sequence ID" value="TGO83347.1"/>
    <property type="molecule type" value="Genomic_DNA"/>
</dbReference>
<comment type="caution">
    <text evidence="1">The sequence shown here is derived from an EMBL/GenBank/DDBJ whole genome shotgun (WGS) entry which is preliminary data.</text>
</comment>
<organism evidence="1 2">
    <name type="scientific">Botrytis porri</name>
    <dbReference type="NCBI Taxonomy" id="87229"/>
    <lineage>
        <taxon>Eukaryota</taxon>
        <taxon>Fungi</taxon>
        <taxon>Dikarya</taxon>
        <taxon>Ascomycota</taxon>
        <taxon>Pezizomycotina</taxon>
        <taxon>Leotiomycetes</taxon>
        <taxon>Helotiales</taxon>
        <taxon>Sclerotiniaceae</taxon>
        <taxon>Botrytis</taxon>
    </lineage>
</organism>
<keyword evidence="2" id="KW-1185">Reference proteome</keyword>
<dbReference type="Proteomes" id="UP000297280">
    <property type="component" value="Unassembled WGS sequence"/>
</dbReference>
<dbReference type="AlphaFoldDB" id="A0A4Z1KB89"/>
<proteinExistence type="predicted"/>
<protein>
    <submittedName>
        <fullName evidence="1">Uncharacterized protein</fullName>
    </submittedName>
</protein>
<name>A0A4Z1KB89_9HELO</name>
<gene>
    <name evidence="1" type="ORF">BPOR_0661g00100</name>
</gene>